<evidence type="ECO:0000313" key="1">
    <source>
        <dbReference type="EMBL" id="MFC0673737.1"/>
    </source>
</evidence>
<protein>
    <recommendedName>
        <fullName evidence="3">Htaa domain-containing protein</fullName>
    </recommendedName>
</protein>
<accession>A0ABV6RBI5</accession>
<keyword evidence="2" id="KW-1185">Reference proteome</keyword>
<reference evidence="1 2" key="1">
    <citation type="submission" date="2024-09" db="EMBL/GenBank/DDBJ databases">
        <authorList>
            <person name="Sun Q."/>
            <person name="Mori K."/>
        </authorList>
    </citation>
    <scope>NUCLEOTIDE SEQUENCE [LARGE SCALE GENOMIC DNA]</scope>
    <source>
        <strain evidence="1 2">CICC 10874</strain>
    </source>
</reference>
<organism evidence="1 2">
    <name type="scientific">Brachybacterium hainanense</name>
    <dbReference type="NCBI Taxonomy" id="1541174"/>
    <lineage>
        <taxon>Bacteria</taxon>
        <taxon>Bacillati</taxon>
        <taxon>Actinomycetota</taxon>
        <taxon>Actinomycetes</taxon>
        <taxon>Micrococcales</taxon>
        <taxon>Dermabacteraceae</taxon>
        <taxon>Brachybacterium</taxon>
    </lineage>
</organism>
<evidence type="ECO:0008006" key="3">
    <source>
        <dbReference type="Google" id="ProtNLM"/>
    </source>
</evidence>
<dbReference type="Proteomes" id="UP001589793">
    <property type="component" value="Unassembled WGS sequence"/>
</dbReference>
<dbReference type="InterPro" id="IPR006311">
    <property type="entry name" value="TAT_signal"/>
</dbReference>
<dbReference type="PROSITE" id="PS51318">
    <property type="entry name" value="TAT"/>
    <property type="match status" value="1"/>
</dbReference>
<evidence type="ECO:0000313" key="2">
    <source>
        <dbReference type="Proteomes" id="UP001589793"/>
    </source>
</evidence>
<comment type="caution">
    <text evidence="1">The sequence shown here is derived from an EMBL/GenBank/DDBJ whole genome shotgun (WGS) entry which is preliminary data.</text>
</comment>
<name>A0ABV6RBI5_9MICO</name>
<gene>
    <name evidence="1" type="ORF">ACFFF6_07195</name>
</gene>
<sequence>MNNKTVPSAVVPVRRRAALKGAAWAAPVAVVSVAAPVLAASIPWDAEVSLVAVPGPAYAFGFLEHGYDHLFTGIAVDPTPTAVISSLGPGPIPAGTTFLYRAPSLSSYPPECTIAFSGSGFTVGSSLVEIGGYSYYEITLVSELPVGSSLSIETVPSGRGPAVAILAGDKPIEFRLAGEDAVAANNSAIMAVYLAAWTRRDTDGIPLWDTYNKDGVEDRR</sequence>
<dbReference type="RefSeq" id="WP_376979536.1">
    <property type="nucleotide sequence ID" value="NZ_JBHLSV010000006.1"/>
</dbReference>
<dbReference type="EMBL" id="JBHLSV010000006">
    <property type="protein sequence ID" value="MFC0673737.1"/>
    <property type="molecule type" value="Genomic_DNA"/>
</dbReference>
<proteinExistence type="predicted"/>